<accession>A0A9W9Q1Q8</accession>
<dbReference type="EMBL" id="JAPZBQ010000006">
    <property type="protein sequence ID" value="KAJ5322961.1"/>
    <property type="molecule type" value="Genomic_DNA"/>
</dbReference>
<proteinExistence type="predicted"/>
<evidence type="ECO:0000313" key="1">
    <source>
        <dbReference type="EMBL" id="KAJ5322961.1"/>
    </source>
</evidence>
<dbReference type="AlphaFoldDB" id="A0A9W9Q1Q8"/>
<evidence type="ECO:0000313" key="2">
    <source>
        <dbReference type="Proteomes" id="UP001147695"/>
    </source>
</evidence>
<organism evidence="1 2">
    <name type="scientific">Penicillium brevicompactum</name>
    <dbReference type="NCBI Taxonomy" id="5074"/>
    <lineage>
        <taxon>Eukaryota</taxon>
        <taxon>Fungi</taxon>
        <taxon>Dikarya</taxon>
        <taxon>Ascomycota</taxon>
        <taxon>Pezizomycotina</taxon>
        <taxon>Eurotiomycetes</taxon>
        <taxon>Eurotiomycetidae</taxon>
        <taxon>Eurotiales</taxon>
        <taxon>Aspergillaceae</taxon>
        <taxon>Penicillium</taxon>
    </lineage>
</organism>
<reference evidence="1" key="1">
    <citation type="submission" date="2022-12" db="EMBL/GenBank/DDBJ databases">
        <authorList>
            <person name="Petersen C."/>
        </authorList>
    </citation>
    <scope>NUCLEOTIDE SEQUENCE</scope>
    <source>
        <strain evidence="1">IBT 35673</strain>
    </source>
</reference>
<reference evidence="1" key="2">
    <citation type="journal article" date="2023" name="IMA Fungus">
        <title>Comparative genomic study of the Penicillium genus elucidates a diverse pangenome and 15 lateral gene transfer events.</title>
        <authorList>
            <person name="Petersen C."/>
            <person name="Sorensen T."/>
            <person name="Nielsen M.R."/>
            <person name="Sondergaard T.E."/>
            <person name="Sorensen J.L."/>
            <person name="Fitzpatrick D.A."/>
            <person name="Frisvad J.C."/>
            <person name="Nielsen K.L."/>
        </authorList>
    </citation>
    <scope>NUCLEOTIDE SEQUENCE</scope>
    <source>
        <strain evidence="1">IBT 35673</strain>
    </source>
</reference>
<gene>
    <name evidence="1" type="ORF">N7452_011250</name>
</gene>
<comment type="caution">
    <text evidence="1">The sequence shown here is derived from an EMBL/GenBank/DDBJ whole genome shotgun (WGS) entry which is preliminary data.</text>
</comment>
<protein>
    <submittedName>
        <fullName evidence="1">Uncharacterized protein</fullName>
    </submittedName>
</protein>
<name>A0A9W9Q1Q8_PENBR</name>
<sequence length="61" mass="7095">MIIFTISSAAKTNISQIENLGTNFLHYIQPSKNRWDLNPRPFRDTETVVNHRDQVDLNRAP</sequence>
<dbReference type="Proteomes" id="UP001147695">
    <property type="component" value="Unassembled WGS sequence"/>
</dbReference>